<sequence length="394" mass="44461">MSKIIFVVPPFFGHINPSLSIGKTLLERGHEVIWTGLTELNKELIPNGGTYYILKKSFQQYQKEIENIIHLQDKGANMPALEALKLGLQDTYIPLAKIMFDEFNQLVKSFEPDIIINDCITFVGGLVAHLNKIPLATITPITPNAIHDPGTAPKVSKWVHDSIKDLQYYVGIEEDEELVLSKKLNLFYTSQKFVGYKNDEIPPYMKFIGALTGRPDNTPFDWEKLNNEKRPIIYISLGTVLVDIRKEFFSKMVEALGDKNFTVVAATNPTILNHWPDNFIVQSYVPQLKLLKHVDVVIGHGGLNTVCDTYMNGIPMLVIPMAFDQSHTGALIEQYGCGIRLKYKRLRTIDIENAIEELLNNPKYKKSAKEIQESFIEAGGNDSAANLIENLIKN</sequence>
<proteinExistence type="predicted"/>
<dbReference type="Proteomes" id="UP000319499">
    <property type="component" value="Unassembled WGS sequence"/>
</dbReference>
<dbReference type="RefSeq" id="WP_146261501.1">
    <property type="nucleotide sequence ID" value="NZ_SELG01000029.1"/>
</dbReference>
<comment type="caution">
    <text evidence="1">The sequence shown here is derived from an EMBL/GenBank/DDBJ whole genome shotgun (WGS) entry which is preliminary data.</text>
</comment>
<dbReference type="PANTHER" id="PTHR48050">
    <property type="entry name" value="STEROL 3-BETA-GLUCOSYLTRANSFERASE"/>
    <property type="match status" value="1"/>
</dbReference>
<evidence type="ECO:0000313" key="2">
    <source>
        <dbReference type="Proteomes" id="UP000319499"/>
    </source>
</evidence>
<keyword evidence="1" id="KW-0808">Transferase</keyword>
<dbReference type="FunFam" id="3.40.50.2000:FF:000072">
    <property type="entry name" value="Glycosyl transferase"/>
    <property type="match status" value="1"/>
</dbReference>
<dbReference type="OrthoDB" id="764352at2"/>
<keyword evidence="2" id="KW-1185">Reference proteome</keyword>
<dbReference type="GO" id="GO:0017000">
    <property type="term" value="P:antibiotic biosynthetic process"/>
    <property type="evidence" value="ECO:0007669"/>
    <property type="project" value="UniProtKB-ARBA"/>
</dbReference>
<dbReference type="PROSITE" id="PS00221">
    <property type="entry name" value="MIP"/>
    <property type="match status" value="1"/>
</dbReference>
<dbReference type="PANTHER" id="PTHR48050:SF13">
    <property type="entry name" value="STEROL 3-BETA-GLUCOSYLTRANSFERASE UGT80A2"/>
    <property type="match status" value="1"/>
</dbReference>
<dbReference type="AlphaFoldDB" id="A0A563DIG8"/>
<protein>
    <submittedName>
        <fullName evidence="1">Glycosyl transferase</fullName>
    </submittedName>
</protein>
<gene>
    <name evidence="1" type="ORF">ETU09_02200</name>
</gene>
<dbReference type="GO" id="GO:0016758">
    <property type="term" value="F:hexosyltransferase activity"/>
    <property type="evidence" value="ECO:0007669"/>
    <property type="project" value="UniProtKB-ARBA"/>
</dbReference>
<dbReference type="InterPro" id="IPR050426">
    <property type="entry name" value="Glycosyltransferase_28"/>
</dbReference>
<dbReference type="Gene3D" id="3.40.50.2000">
    <property type="entry name" value="Glycogen Phosphorylase B"/>
    <property type="match status" value="2"/>
</dbReference>
<organism evidence="1 2">
    <name type="scientific">Apibacter muscae</name>
    <dbReference type="NCBI Taxonomy" id="2509004"/>
    <lineage>
        <taxon>Bacteria</taxon>
        <taxon>Pseudomonadati</taxon>
        <taxon>Bacteroidota</taxon>
        <taxon>Flavobacteriia</taxon>
        <taxon>Flavobacteriales</taxon>
        <taxon>Weeksellaceae</taxon>
        <taxon>Apibacter</taxon>
    </lineage>
</organism>
<name>A0A563DIG8_9FLAO</name>
<dbReference type="CDD" id="cd03784">
    <property type="entry name" value="GT1_Gtf-like"/>
    <property type="match status" value="1"/>
</dbReference>
<dbReference type="SUPFAM" id="SSF53756">
    <property type="entry name" value="UDP-Glycosyltransferase/glycogen phosphorylase"/>
    <property type="match status" value="1"/>
</dbReference>
<dbReference type="InterPro" id="IPR002213">
    <property type="entry name" value="UDP_glucos_trans"/>
</dbReference>
<dbReference type="GO" id="GO:0008194">
    <property type="term" value="F:UDP-glycosyltransferase activity"/>
    <property type="evidence" value="ECO:0007669"/>
    <property type="project" value="InterPro"/>
</dbReference>
<dbReference type="InterPro" id="IPR022357">
    <property type="entry name" value="MIP_CS"/>
</dbReference>
<dbReference type="EMBL" id="SELH01000013">
    <property type="protein sequence ID" value="TWP29811.1"/>
    <property type="molecule type" value="Genomic_DNA"/>
</dbReference>
<reference evidence="1 2" key="1">
    <citation type="submission" date="2019-02" db="EMBL/GenBank/DDBJ databases">
        <title>Apibacter muscae sp. nov.: a novel member of the house fly microbiota.</title>
        <authorList>
            <person name="Park R."/>
        </authorList>
    </citation>
    <scope>NUCLEOTIDE SEQUENCE [LARGE SCALE GENOMIC DNA]</scope>
    <source>
        <strain evidence="1 2">AL1</strain>
    </source>
</reference>
<evidence type="ECO:0000313" key="1">
    <source>
        <dbReference type="EMBL" id="TWP29811.1"/>
    </source>
</evidence>
<dbReference type="Pfam" id="PF00201">
    <property type="entry name" value="UDPGT"/>
    <property type="match status" value="1"/>
</dbReference>
<accession>A0A563DIG8</accession>